<protein>
    <submittedName>
        <fullName evidence="1">Uncharacterized protein</fullName>
    </submittedName>
</protein>
<sequence>MLRTKNTLTSSKKANSDYLHFALRKYVKPQDTKYFFLQISVIVLEQFSYKISSFFFSSEKRRFSSYYEQASEISIVCSQNSTQITSFSLGRYTSVLNLLPNTSVPLYSWVHNTSIHT</sequence>
<reference evidence="1" key="1">
    <citation type="submission" date="2021-05" db="EMBL/GenBank/DDBJ databases">
        <authorList>
            <person name="Alioto T."/>
            <person name="Alioto T."/>
            <person name="Gomez Garrido J."/>
        </authorList>
    </citation>
    <scope>NUCLEOTIDE SEQUENCE</scope>
</reference>
<proteinExistence type="predicted"/>
<accession>A0A8D8LK31</accession>
<evidence type="ECO:0000313" key="1">
    <source>
        <dbReference type="EMBL" id="CAG6607983.1"/>
    </source>
</evidence>
<dbReference type="EMBL" id="HBUF01009658">
    <property type="protein sequence ID" value="CAG6607983.1"/>
    <property type="molecule type" value="Transcribed_RNA"/>
</dbReference>
<dbReference type="AlphaFoldDB" id="A0A8D8LK31"/>
<name>A0A8D8LK31_9HEMI</name>
<organism evidence="1">
    <name type="scientific">Cacopsylla melanoneura</name>
    <dbReference type="NCBI Taxonomy" id="428564"/>
    <lineage>
        <taxon>Eukaryota</taxon>
        <taxon>Metazoa</taxon>
        <taxon>Ecdysozoa</taxon>
        <taxon>Arthropoda</taxon>
        <taxon>Hexapoda</taxon>
        <taxon>Insecta</taxon>
        <taxon>Pterygota</taxon>
        <taxon>Neoptera</taxon>
        <taxon>Paraneoptera</taxon>
        <taxon>Hemiptera</taxon>
        <taxon>Sternorrhyncha</taxon>
        <taxon>Psylloidea</taxon>
        <taxon>Psyllidae</taxon>
        <taxon>Psyllinae</taxon>
        <taxon>Cacopsylla</taxon>
    </lineage>
</organism>